<reference evidence="2" key="1">
    <citation type="submission" date="2016-10" db="EMBL/GenBank/DDBJ databases">
        <authorList>
            <person name="Varghese N."/>
            <person name="Submissions S."/>
        </authorList>
    </citation>
    <scope>NUCLEOTIDE SEQUENCE [LARGE SCALE GENOMIC DNA]</scope>
    <source>
        <strain evidence="2">DSM 19886</strain>
    </source>
</reference>
<organism evidence="1 2">
    <name type="scientific">Kriegella aquimaris</name>
    <dbReference type="NCBI Taxonomy" id="192904"/>
    <lineage>
        <taxon>Bacteria</taxon>
        <taxon>Pseudomonadati</taxon>
        <taxon>Bacteroidota</taxon>
        <taxon>Flavobacteriia</taxon>
        <taxon>Flavobacteriales</taxon>
        <taxon>Flavobacteriaceae</taxon>
        <taxon>Kriegella</taxon>
    </lineage>
</organism>
<gene>
    <name evidence="1" type="ORF">SAMN04488514_110141</name>
</gene>
<proteinExistence type="predicted"/>
<keyword evidence="2" id="KW-1185">Reference proteome</keyword>
<accession>A0A1G9U6K0</accession>
<dbReference type="EMBL" id="FNGV01000010">
    <property type="protein sequence ID" value="SDM55586.1"/>
    <property type="molecule type" value="Genomic_DNA"/>
</dbReference>
<protein>
    <recommendedName>
        <fullName evidence="3">NAD dependent epimerase/dehydratase family protein</fullName>
    </recommendedName>
</protein>
<evidence type="ECO:0000313" key="1">
    <source>
        <dbReference type="EMBL" id="SDM55586.1"/>
    </source>
</evidence>
<dbReference type="STRING" id="192904.SAMN04488514_110141"/>
<name>A0A1G9U6K0_9FLAO</name>
<evidence type="ECO:0000313" key="2">
    <source>
        <dbReference type="Proteomes" id="UP000199440"/>
    </source>
</evidence>
<dbReference type="Proteomes" id="UP000199440">
    <property type="component" value="Unassembled WGS sequence"/>
</dbReference>
<dbReference type="AlphaFoldDB" id="A0A1G9U6K0"/>
<sequence length="54" mass="6147">MKLSVTAATGFIGLHLAKNLDKNRQQIVRLNKINDFPIVKLKVCSINKVRTNKR</sequence>
<evidence type="ECO:0008006" key="3">
    <source>
        <dbReference type="Google" id="ProtNLM"/>
    </source>
</evidence>